<accession>A0A5N0EF28</accession>
<reference evidence="1 2" key="1">
    <citation type="submission" date="2019-09" db="EMBL/GenBank/DDBJ databases">
        <authorList>
            <person name="Wang X."/>
        </authorList>
    </citation>
    <scope>NUCLEOTIDE SEQUENCE [LARGE SCALE GENOMIC DNA]</scope>
    <source>
        <strain evidence="1 2">CICC 11023</strain>
    </source>
</reference>
<dbReference type="Pfam" id="PF13692">
    <property type="entry name" value="Glyco_trans_1_4"/>
    <property type="match status" value="1"/>
</dbReference>
<dbReference type="EMBL" id="VXLC01000004">
    <property type="protein sequence ID" value="KAA8888012.1"/>
    <property type="molecule type" value="Genomic_DNA"/>
</dbReference>
<dbReference type="RefSeq" id="WP_150402183.1">
    <property type="nucleotide sequence ID" value="NZ_VXLC01000004.1"/>
</dbReference>
<dbReference type="Gene3D" id="3.40.50.2000">
    <property type="entry name" value="Glycogen Phosphorylase B"/>
    <property type="match status" value="2"/>
</dbReference>
<dbReference type="Proteomes" id="UP000323876">
    <property type="component" value="Unassembled WGS sequence"/>
</dbReference>
<dbReference type="OrthoDB" id="9765330at2"/>
<sequence length="167" mass="17916">MVDPPVSCSGADSRALQRDTIQPIEWLQTAAPWALARIRKADVVSVRSYTETAFATVDVVLLPYDSREHVTSGVLIEAVAAGKPVVSTDFPHARELLSSGAGLLVDRESPTAIASALRQVFTKPGLAARMSAEAKRIAPDLLWPAVSRKYHELAAETRQADAKLATA</sequence>
<protein>
    <submittedName>
        <fullName evidence="1">Glycosyltransferase</fullName>
    </submittedName>
</protein>
<dbReference type="SUPFAM" id="SSF53756">
    <property type="entry name" value="UDP-Glycosyltransferase/glycogen phosphorylase"/>
    <property type="match status" value="1"/>
</dbReference>
<dbReference type="AlphaFoldDB" id="A0A5N0EF28"/>
<proteinExistence type="predicted"/>
<gene>
    <name evidence="1" type="ORF">F3087_13100</name>
</gene>
<comment type="caution">
    <text evidence="1">The sequence shown here is derived from an EMBL/GenBank/DDBJ whole genome shotgun (WGS) entry which is preliminary data.</text>
</comment>
<name>A0A5N0EF28_9NOCA</name>
<keyword evidence="2" id="KW-1185">Reference proteome</keyword>
<keyword evidence="1" id="KW-0808">Transferase</keyword>
<dbReference type="PANTHER" id="PTHR12526">
    <property type="entry name" value="GLYCOSYLTRANSFERASE"/>
    <property type="match status" value="1"/>
</dbReference>
<organism evidence="1 2">
    <name type="scientific">Nocardia colli</name>
    <dbReference type="NCBI Taxonomy" id="2545717"/>
    <lineage>
        <taxon>Bacteria</taxon>
        <taxon>Bacillati</taxon>
        <taxon>Actinomycetota</taxon>
        <taxon>Actinomycetes</taxon>
        <taxon>Mycobacteriales</taxon>
        <taxon>Nocardiaceae</taxon>
        <taxon>Nocardia</taxon>
    </lineage>
</organism>
<dbReference type="GO" id="GO:0016740">
    <property type="term" value="F:transferase activity"/>
    <property type="evidence" value="ECO:0007669"/>
    <property type="project" value="UniProtKB-KW"/>
</dbReference>
<evidence type="ECO:0000313" key="1">
    <source>
        <dbReference type="EMBL" id="KAA8888012.1"/>
    </source>
</evidence>
<evidence type="ECO:0000313" key="2">
    <source>
        <dbReference type="Proteomes" id="UP000323876"/>
    </source>
</evidence>